<dbReference type="RefSeq" id="WP_390364502.1">
    <property type="nucleotide sequence ID" value="NZ_JBHTKJ010000073.1"/>
</dbReference>
<dbReference type="PANTHER" id="PTHR39183:SF1">
    <property type="entry name" value="SPORE COAT PROTEIN F-LIKE PROTEIN YHCQ"/>
    <property type="match status" value="1"/>
</dbReference>
<dbReference type="Proteomes" id="UP001597040">
    <property type="component" value="Unassembled WGS sequence"/>
</dbReference>
<evidence type="ECO:0000256" key="3">
    <source>
        <dbReference type="ARBA" id="ARBA00024344"/>
    </source>
</evidence>
<gene>
    <name evidence="4" type="ORF">ACFQ3N_18790</name>
</gene>
<protein>
    <submittedName>
        <fullName evidence="4">Spore coat protein</fullName>
    </submittedName>
</protein>
<evidence type="ECO:0000256" key="1">
    <source>
        <dbReference type="ARBA" id="ARBA00022969"/>
    </source>
</evidence>
<keyword evidence="1" id="KW-0749">Sporulation</keyword>
<comment type="caution">
    <text evidence="4">The sequence shown here is derived from an EMBL/GenBank/DDBJ whole genome shotgun (WGS) entry which is preliminary data.</text>
</comment>
<reference evidence="5" key="1">
    <citation type="journal article" date="2019" name="Int. J. Syst. Evol. Microbiol.">
        <title>The Global Catalogue of Microorganisms (GCM) 10K type strain sequencing project: providing services to taxonomists for standard genome sequencing and annotation.</title>
        <authorList>
            <consortium name="The Broad Institute Genomics Platform"/>
            <consortium name="The Broad Institute Genome Sequencing Center for Infectious Disease"/>
            <person name="Wu L."/>
            <person name="Ma J."/>
        </authorList>
    </citation>
    <scope>NUCLEOTIDE SEQUENCE [LARGE SCALE GENOMIC DNA]</scope>
    <source>
        <strain evidence="5">CCUG 56754</strain>
    </source>
</reference>
<proteinExistence type="inferred from homology"/>
<sequence length="167" mass="19224">MDTSSRNYPNHLAYHETLEIHELVAFQSVGLMKMKKSVGEIQDAELRTLYVNSIKALEQNITELLQFFKSAPREDEEFDTRNVGAAFYAGDLLAFFKTAVRNYAIAITETATPVLRETLTKQLQKAIQTHALVYAYMYKKGLYPSYNMEKLLKNDIKNAHMALKMKY</sequence>
<dbReference type="InterPro" id="IPR012851">
    <property type="entry name" value="Spore_coat_CotF-like"/>
</dbReference>
<comment type="similarity">
    <text evidence="3">Belongs to the CotF family.</text>
</comment>
<evidence type="ECO:0000313" key="5">
    <source>
        <dbReference type="Proteomes" id="UP001597040"/>
    </source>
</evidence>
<comment type="subcellular location">
    <subcellularLocation>
        <location evidence="2">Spore coat</location>
    </subcellularLocation>
</comment>
<evidence type="ECO:0000256" key="2">
    <source>
        <dbReference type="ARBA" id="ARBA00024325"/>
    </source>
</evidence>
<organism evidence="4 5">
    <name type="scientific">Virgibacillus byunsanensis</name>
    <dbReference type="NCBI Taxonomy" id="570945"/>
    <lineage>
        <taxon>Bacteria</taxon>
        <taxon>Bacillati</taxon>
        <taxon>Bacillota</taxon>
        <taxon>Bacilli</taxon>
        <taxon>Bacillales</taxon>
        <taxon>Bacillaceae</taxon>
        <taxon>Virgibacillus</taxon>
    </lineage>
</organism>
<evidence type="ECO:0000313" key="4">
    <source>
        <dbReference type="EMBL" id="MFD1040426.1"/>
    </source>
</evidence>
<keyword evidence="4" id="KW-0946">Virion</keyword>
<dbReference type="InterPro" id="IPR012347">
    <property type="entry name" value="Ferritin-like"/>
</dbReference>
<keyword evidence="4" id="KW-0167">Capsid protein</keyword>
<name>A0ABW3LPW7_9BACI</name>
<dbReference type="Gene3D" id="1.20.1260.10">
    <property type="match status" value="1"/>
</dbReference>
<accession>A0ABW3LPW7</accession>
<dbReference type="PANTHER" id="PTHR39183">
    <property type="entry name" value="SPORE COAT PROTEIN F-LIKE PROTEIN YHCQ"/>
    <property type="match status" value="1"/>
</dbReference>
<dbReference type="EMBL" id="JBHTKJ010000073">
    <property type="protein sequence ID" value="MFD1040426.1"/>
    <property type="molecule type" value="Genomic_DNA"/>
</dbReference>
<keyword evidence="5" id="KW-1185">Reference proteome</keyword>
<dbReference type="Pfam" id="PF07875">
    <property type="entry name" value="Coat_F"/>
    <property type="match status" value="1"/>
</dbReference>